<evidence type="ECO:0000259" key="2">
    <source>
        <dbReference type="Pfam" id="PF13559"/>
    </source>
</evidence>
<keyword evidence="1" id="KW-0812">Transmembrane</keyword>
<dbReference type="AlphaFoldDB" id="A0A285N7T3"/>
<evidence type="ECO:0000313" key="4">
    <source>
        <dbReference type="Proteomes" id="UP000219453"/>
    </source>
</evidence>
<sequence>MQSNSLGPALVAGLCIAALGLGAATLSSAVVVPSNPAAVPGGSIDLPWPTSASYAAMAVLTGLLVLAVYTFDGRGISDKRQFVRAIPVLVVIVALIIVVNHVWLTSLQPPSGFDISAANGSSGGSGGGGAASNNSSGDSGGPVGDGNLFATAGLVAALLIGLLAVAGAEYIPDGDDDQQSRRESAADADDADAAAIGEAAGRAADRIEATDDGFENEVYRAWREMADGVDVGSPRTSTPAEFAAAAADAGLDPDRVEELTDLFEAVRYGDRAVTEERERRAVEALRGIEREQGGDEQ</sequence>
<dbReference type="Proteomes" id="UP000219453">
    <property type="component" value="Unassembled WGS sequence"/>
</dbReference>
<dbReference type="InterPro" id="IPR025403">
    <property type="entry name" value="TgpA-like_C"/>
</dbReference>
<keyword evidence="1" id="KW-0472">Membrane</keyword>
<feature type="transmembrane region" description="Helical" evidence="1">
    <location>
        <begin position="148"/>
        <end position="171"/>
    </location>
</feature>
<reference evidence="3 4" key="1">
    <citation type="submission" date="2017-09" db="EMBL/GenBank/DDBJ databases">
        <authorList>
            <person name="Ehlers B."/>
            <person name="Leendertz F.H."/>
        </authorList>
    </citation>
    <scope>NUCLEOTIDE SEQUENCE [LARGE SCALE GENOMIC DNA]</scope>
    <source>
        <strain evidence="3 4">DSM 27208</strain>
    </source>
</reference>
<name>A0A285N7T3_NATPI</name>
<dbReference type="RefSeq" id="WP_097007735.1">
    <property type="nucleotide sequence ID" value="NZ_OBEJ01000001.1"/>
</dbReference>
<feature type="transmembrane region" description="Helical" evidence="1">
    <location>
        <begin position="83"/>
        <end position="104"/>
    </location>
</feature>
<protein>
    <recommendedName>
        <fullName evidence="2">Protein-glutamine gamma-glutamyltransferase-like C-terminal domain-containing protein</fullName>
    </recommendedName>
</protein>
<evidence type="ECO:0000256" key="1">
    <source>
        <dbReference type="SAM" id="Phobius"/>
    </source>
</evidence>
<feature type="transmembrane region" description="Helical" evidence="1">
    <location>
        <begin position="53"/>
        <end position="71"/>
    </location>
</feature>
<keyword evidence="4" id="KW-1185">Reference proteome</keyword>
<organism evidence="3 4">
    <name type="scientific">Natronoarchaeum philippinense</name>
    <dbReference type="NCBI Taxonomy" id="558529"/>
    <lineage>
        <taxon>Archaea</taxon>
        <taxon>Methanobacteriati</taxon>
        <taxon>Methanobacteriota</taxon>
        <taxon>Stenosarchaea group</taxon>
        <taxon>Halobacteria</taxon>
        <taxon>Halobacteriales</taxon>
        <taxon>Natronoarchaeaceae</taxon>
    </lineage>
</organism>
<accession>A0A285N7T3</accession>
<proteinExistence type="predicted"/>
<dbReference type="Pfam" id="PF13559">
    <property type="entry name" value="DUF4129"/>
    <property type="match status" value="1"/>
</dbReference>
<dbReference type="EMBL" id="OBEJ01000001">
    <property type="protein sequence ID" value="SNZ04973.1"/>
    <property type="molecule type" value="Genomic_DNA"/>
</dbReference>
<feature type="domain" description="Protein-glutamine gamma-glutamyltransferase-like C-terminal" evidence="2">
    <location>
        <begin position="219"/>
        <end position="286"/>
    </location>
</feature>
<evidence type="ECO:0000313" key="3">
    <source>
        <dbReference type="EMBL" id="SNZ04973.1"/>
    </source>
</evidence>
<keyword evidence="1" id="KW-1133">Transmembrane helix</keyword>
<gene>
    <name evidence="3" type="ORF">SAMN06269185_0740</name>
</gene>